<sequence>MRWLAIAVFLIANQACAQDLTTVRSGEHATFTRLVIDTPPPDEWSAIQKDRIVTINLPDIGNLSLDTIFDRIPRTRLLDINVVGDDLILRLGCNCPVQVFPQVDRNLVVDIRDTGSEPAVKAPDLSQAGTVIDDSASYMLPSEPPATPEIFSRPDLSDVRDRLVEQLTRAADQGLLKLSEDAPNTQDVVEEPVPEPEPEPEREPEESIEDVVVPELASTPNVDIRTAFDTPTRSYPANDPGCNAPVPQTFATLQEQYSTYVSNRTALYGEFDALNERILSDTIEQAIGLGLGAESLAILGRHKGILGAEATYTDMARIVDGMEPGIALLTHVECPGVLGLWARLANDEAFLARRHVDGDLATLGTFPPEHRILIAQRVAEKWLELSLLASAQRALDFANRSGIPGSREMQLTASRIALRRRDVQTARTGFEALAAGTDLVGHHARAHLIEIELNDDISVDRGAELDLAATAFQMRGTPLGRKAIRLLASIRARDGALSQSLQLLTASADREPEMAEIWRRVAADLIESTAPGNPDYARAVLHHANFLPEGVAGDAARVSAARGLLTLGLPSDAIEMASPAHLRGNDEASEIIASANRVTPRPEPFRPNATELAPRVEEPVTLAAARDLLESGGSLRSATLQLLQSSAQTLD</sequence>
<name>A0A6G7VLP8_9RHOB</name>
<evidence type="ECO:0000256" key="2">
    <source>
        <dbReference type="SAM" id="SignalP"/>
    </source>
</evidence>
<dbReference type="AlphaFoldDB" id="A0A6G7VLP8"/>
<evidence type="ECO:0000313" key="3">
    <source>
        <dbReference type="EMBL" id="QIK40717.1"/>
    </source>
</evidence>
<proteinExistence type="predicted"/>
<dbReference type="RefSeq" id="WP_166190472.1">
    <property type="nucleotide sequence ID" value="NZ_CP049811.1"/>
</dbReference>
<dbReference type="KEGG" id="mon:G8E03_08015"/>
<evidence type="ECO:0000313" key="4">
    <source>
        <dbReference type="Proteomes" id="UP000500791"/>
    </source>
</evidence>
<feature type="chain" id="PRO_5026358602" evidence="2">
    <location>
        <begin position="18"/>
        <end position="651"/>
    </location>
</feature>
<reference evidence="3 4" key="1">
    <citation type="submission" date="2020-03" db="EMBL/GenBank/DDBJ databases">
        <title>Complete genome sequence of Monaibacterium sp. ALG8 with diverse plasmids.</title>
        <authorList>
            <person name="Sun C."/>
        </authorList>
    </citation>
    <scope>NUCLEOTIDE SEQUENCE [LARGE SCALE GENOMIC DNA]</scope>
    <source>
        <strain evidence="3 4">ALG8</strain>
    </source>
</reference>
<dbReference type="Proteomes" id="UP000500791">
    <property type="component" value="Chromosome"/>
</dbReference>
<protein>
    <submittedName>
        <fullName evidence="3">Uncharacterized protein</fullName>
    </submittedName>
</protein>
<feature type="region of interest" description="Disordered" evidence="1">
    <location>
        <begin position="174"/>
        <end position="209"/>
    </location>
</feature>
<feature type="signal peptide" evidence="2">
    <location>
        <begin position="1"/>
        <end position="17"/>
    </location>
</feature>
<keyword evidence="4" id="KW-1185">Reference proteome</keyword>
<accession>A0A6G7VLP8</accession>
<feature type="compositionally biased region" description="Acidic residues" evidence="1">
    <location>
        <begin position="188"/>
        <end position="209"/>
    </location>
</feature>
<gene>
    <name evidence="3" type="ORF">G8E03_08015</name>
</gene>
<keyword evidence="2" id="KW-0732">Signal</keyword>
<evidence type="ECO:0000256" key="1">
    <source>
        <dbReference type="SAM" id="MobiDB-lite"/>
    </source>
</evidence>
<organism evidence="3 4">
    <name type="scientific">Pontivivens nitratireducens</name>
    <dbReference type="NCBI Taxonomy" id="2758038"/>
    <lineage>
        <taxon>Bacteria</taxon>
        <taxon>Pseudomonadati</taxon>
        <taxon>Pseudomonadota</taxon>
        <taxon>Alphaproteobacteria</taxon>
        <taxon>Rhodobacterales</taxon>
        <taxon>Paracoccaceae</taxon>
        <taxon>Pontivivens</taxon>
    </lineage>
</organism>
<dbReference type="EMBL" id="CP049811">
    <property type="protein sequence ID" value="QIK40717.1"/>
    <property type="molecule type" value="Genomic_DNA"/>
</dbReference>